<gene>
    <name evidence="1" type="ORF">B0T24DRAFT_677328</name>
</gene>
<evidence type="ECO:0000313" key="2">
    <source>
        <dbReference type="Proteomes" id="UP001287356"/>
    </source>
</evidence>
<protein>
    <submittedName>
        <fullName evidence="1">Uncharacterized protein</fullName>
    </submittedName>
</protein>
<comment type="caution">
    <text evidence="1">The sequence shown here is derived from an EMBL/GenBank/DDBJ whole genome shotgun (WGS) entry which is preliminary data.</text>
</comment>
<organism evidence="1 2">
    <name type="scientific">Lasiosphaeria ovina</name>
    <dbReference type="NCBI Taxonomy" id="92902"/>
    <lineage>
        <taxon>Eukaryota</taxon>
        <taxon>Fungi</taxon>
        <taxon>Dikarya</taxon>
        <taxon>Ascomycota</taxon>
        <taxon>Pezizomycotina</taxon>
        <taxon>Sordariomycetes</taxon>
        <taxon>Sordariomycetidae</taxon>
        <taxon>Sordariales</taxon>
        <taxon>Lasiosphaeriaceae</taxon>
        <taxon>Lasiosphaeria</taxon>
    </lineage>
</organism>
<proteinExistence type="predicted"/>
<keyword evidence="2" id="KW-1185">Reference proteome</keyword>
<dbReference type="EMBL" id="JAULSN010000003">
    <property type="protein sequence ID" value="KAK3376436.1"/>
    <property type="molecule type" value="Genomic_DNA"/>
</dbReference>
<sequence length="335" mass="37851">MSEREQLNPEELAQCDVQTRNLAIRRRARFCERDSLQEPPHVEVARTLWKNNNRHGGNDYRIPPDPNRDTQLVWEQGCREFTALMGRATQDEMAWFHRTTTASGTGSGTGTGTGTDEERQAQVAGELVAAMPATSWDFHVYRIVYFAGKLARFYQSEWEVVDAGSRAVATALEAERVSLAFWLAVLLDRRQPHWPRVRIVAQRLLGELGDFGGKLEAVKNRFDGLVEVDDHSLVIDATANDSYLGVVRETGCRPAAILRVMMAWDDGFEQVPPAGPADFHLPLLQADTNTKNWAVSKKHIDRTVPDWLNANYTIAYRAQPRGFMSLVNPTLYIRK</sequence>
<name>A0AAE0NA53_9PEZI</name>
<reference evidence="1" key="1">
    <citation type="journal article" date="2023" name="Mol. Phylogenet. Evol.">
        <title>Genome-scale phylogeny and comparative genomics of the fungal order Sordariales.</title>
        <authorList>
            <person name="Hensen N."/>
            <person name="Bonometti L."/>
            <person name="Westerberg I."/>
            <person name="Brannstrom I.O."/>
            <person name="Guillou S."/>
            <person name="Cros-Aarteil S."/>
            <person name="Calhoun S."/>
            <person name="Haridas S."/>
            <person name="Kuo A."/>
            <person name="Mondo S."/>
            <person name="Pangilinan J."/>
            <person name="Riley R."/>
            <person name="LaButti K."/>
            <person name="Andreopoulos B."/>
            <person name="Lipzen A."/>
            <person name="Chen C."/>
            <person name="Yan M."/>
            <person name="Daum C."/>
            <person name="Ng V."/>
            <person name="Clum A."/>
            <person name="Steindorff A."/>
            <person name="Ohm R.A."/>
            <person name="Martin F."/>
            <person name="Silar P."/>
            <person name="Natvig D.O."/>
            <person name="Lalanne C."/>
            <person name="Gautier V."/>
            <person name="Ament-Velasquez S.L."/>
            <person name="Kruys A."/>
            <person name="Hutchinson M.I."/>
            <person name="Powell A.J."/>
            <person name="Barry K."/>
            <person name="Miller A.N."/>
            <person name="Grigoriev I.V."/>
            <person name="Debuchy R."/>
            <person name="Gladieux P."/>
            <person name="Hiltunen Thoren M."/>
            <person name="Johannesson H."/>
        </authorList>
    </citation>
    <scope>NUCLEOTIDE SEQUENCE</scope>
    <source>
        <strain evidence="1">CBS 958.72</strain>
    </source>
</reference>
<dbReference type="Proteomes" id="UP001287356">
    <property type="component" value="Unassembled WGS sequence"/>
</dbReference>
<reference evidence="1" key="2">
    <citation type="submission" date="2023-06" db="EMBL/GenBank/DDBJ databases">
        <authorList>
            <consortium name="Lawrence Berkeley National Laboratory"/>
            <person name="Haridas S."/>
            <person name="Hensen N."/>
            <person name="Bonometti L."/>
            <person name="Westerberg I."/>
            <person name="Brannstrom I.O."/>
            <person name="Guillou S."/>
            <person name="Cros-Aarteil S."/>
            <person name="Calhoun S."/>
            <person name="Kuo A."/>
            <person name="Mondo S."/>
            <person name="Pangilinan J."/>
            <person name="Riley R."/>
            <person name="Labutti K."/>
            <person name="Andreopoulos B."/>
            <person name="Lipzen A."/>
            <person name="Chen C."/>
            <person name="Yanf M."/>
            <person name="Daum C."/>
            <person name="Ng V."/>
            <person name="Clum A."/>
            <person name="Steindorff A."/>
            <person name="Ohm R."/>
            <person name="Martin F."/>
            <person name="Silar P."/>
            <person name="Natvig D."/>
            <person name="Lalanne C."/>
            <person name="Gautier V."/>
            <person name="Ament-Velasquez S.L."/>
            <person name="Kruys A."/>
            <person name="Hutchinson M.I."/>
            <person name="Powell A.J."/>
            <person name="Barry K."/>
            <person name="Miller A.N."/>
            <person name="Grigoriev I.V."/>
            <person name="Debuchy R."/>
            <person name="Gladieux P."/>
            <person name="Thoren M.H."/>
            <person name="Johannesson H."/>
        </authorList>
    </citation>
    <scope>NUCLEOTIDE SEQUENCE</scope>
    <source>
        <strain evidence="1">CBS 958.72</strain>
    </source>
</reference>
<accession>A0AAE0NA53</accession>
<dbReference type="AlphaFoldDB" id="A0AAE0NA53"/>
<evidence type="ECO:0000313" key="1">
    <source>
        <dbReference type="EMBL" id="KAK3376436.1"/>
    </source>
</evidence>